<comment type="caution">
    <text evidence="4">The sequence shown here is derived from an EMBL/GenBank/DDBJ whole genome shotgun (WGS) entry which is preliminary data.</text>
</comment>
<dbReference type="Proteomes" id="UP000608024">
    <property type="component" value="Unassembled WGS sequence"/>
</dbReference>
<evidence type="ECO:0000313" key="4">
    <source>
        <dbReference type="EMBL" id="GHE49224.1"/>
    </source>
</evidence>
<proteinExistence type="predicted"/>
<keyword evidence="1" id="KW-0732">Signal</keyword>
<keyword evidence="3" id="KW-1133">Transmembrane helix</keyword>
<name>A0A918ZEQ2_9ACTN</name>
<protein>
    <recommendedName>
        <fullName evidence="6">Tyrosinase co-factor</fullName>
    </recommendedName>
</protein>
<dbReference type="Gene3D" id="3.30.1880.10">
    <property type="entry name" value="protein ne1242 domain like"/>
    <property type="match status" value="1"/>
</dbReference>
<dbReference type="EMBL" id="BNBT01000018">
    <property type="protein sequence ID" value="GHE49224.1"/>
    <property type="molecule type" value="Genomic_DNA"/>
</dbReference>
<evidence type="ECO:0000256" key="3">
    <source>
        <dbReference type="SAM" id="Phobius"/>
    </source>
</evidence>
<reference evidence="4" key="2">
    <citation type="submission" date="2020-09" db="EMBL/GenBank/DDBJ databases">
        <authorList>
            <person name="Sun Q."/>
            <person name="Ohkuma M."/>
        </authorList>
    </citation>
    <scope>NUCLEOTIDE SEQUENCE</scope>
    <source>
        <strain evidence="4">JCM 4784</strain>
    </source>
</reference>
<dbReference type="RefSeq" id="WP_190135354.1">
    <property type="nucleotide sequence ID" value="NZ_BNBT01000018.1"/>
</dbReference>
<dbReference type="InterPro" id="IPR010928">
    <property type="entry name" value="MelC1"/>
</dbReference>
<dbReference type="InterPro" id="IPR023199">
    <property type="entry name" value="GriE/MELC1_sf"/>
</dbReference>
<dbReference type="AlphaFoldDB" id="A0A918ZEQ2"/>
<keyword evidence="3" id="KW-0812">Transmembrane</keyword>
<dbReference type="GO" id="GO:0042438">
    <property type="term" value="P:melanin biosynthetic process"/>
    <property type="evidence" value="ECO:0007669"/>
    <property type="project" value="InterPro"/>
</dbReference>
<evidence type="ECO:0008006" key="6">
    <source>
        <dbReference type="Google" id="ProtNLM"/>
    </source>
</evidence>
<keyword evidence="5" id="KW-1185">Reference proteome</keyword>
<evidence type="ECO:0000256" key="2">
    <source>
        <dbReference type="ARBA" id="ARBA00023008"/>
    </source>
</evidence>
<reference evidence="4" key="1">
    <citation type="journal article" date="2014" name="Int. J. Syst. Evol. Microbiol.">
        <title>Complete genome sequence of Corynebacterium casei LMG S-19264T (=DSM 44701T), isolated from a smear-ripened cheese.</title>
        <authorList>
            <consortium name="US DOE Joint Genome Institute (JGI-PGF)"/>
            <person name="Walter F."/>
            <person name="Albersmeier A."/>
            <person name="Kalinowski J."/>
            <person name="Ruckert C."/>
        </authorList>
    </citation>
    <scope>NUCLEOTIDE SEQUENCE</scope>
    <source>
        <strain evidence="4">JCM 4784</strain>
    </source>
</reference>
<evidence type="ECO:0000256" key="1">
    <source>
        <dbReference type="ARBA" id="ARBA00022729"/>
    </source>
</evidence>
<gene>
    <name evidence="4" type="ORF">GCM10018785_18480</name>
</gene>
<dbReference type="GO" id="GO:0005507">
    <property type="term" value="F:copper ion binding"/>
    <property type="evidence" value="ECO:0007669"/>
    <property type="project" value="InterPro"/>
</dbReference>
<accession>A0A918ZEQ2</accession>
<dbReference type="Pfam" id="PF06236">
    <property type="entry name" value="MelC1"/>
    <property type="match status" value="1"/>
</dbReference>
<organism evidence="4 5">
    <name type="scientific">Streptomyces longispororuber</name>
    <dbReference type="NCBI Taxonomy" id="68230"/>
    <lineage>
        <taxon>Bacteria</taxon>
        <taxon>Bacillati</taxon>
        <taxon>Actinomycetota</taxon>
        <taxon>Actinomycetes</taxon>
        <taxon>Kitasatosporales</taxon>
        <taxon>Streptomycetaceae</taxon>
        <taxon>Streptomyces</taxon>
    </lineage>
</organism>
<evidence type="ECO:0000313" key="5">
    <source>
        <dbReference type="Proteomes" id="UP000608024"/>
    </source>
</evidence>
<feature type="transmembrane region" description="Helical" evidence="3">
    <location>
        <begin position="18"/>
        <end position="37"/>
    </location>
</feature>
<keyword evidence="3" id="KW-0472">Membrane</keyword>
<keyword evidence="2" id="KW-0186">Copper</keyword>
<sequence length="136" mass="14479">MTARAGTPLTHRVGRRHLLGVAAVATLTAVGVLRGAYTRRGTGRTDHARPATEEGAFEETYRGRHIQGVPLASGDGRAPGDWHVTVDGRRLGVMRRADGSYLSMVDHYAAYGTPREAARGAVDELGAGEALRGHTH</sequence>